<comment type="caution">
    <text evidence="2">The sequence shown here is derived from an EMBL/GenBank/DDBJ whole genome shotgun (WGS) entry which is preliminary data.</text>
</comment>
<feature type="region of interest" description="Disordered" evidence="1">
    <location>
        <begin position="187"/>
        <end position="213"/>
    </location>
</feature>
<organism evidence="2 3">
    <name type="scientific">Oryzias melastigma</name>
    <name type="common">Marine medaka</name>
    <dbReference type="NCBI Taxonomy" id="30732"/>
    <lineage>
        <taxon>Eukaryota</taxon>
        <taxon>Metazoa</taxon>
        <taxon>Chordata</taxon>
        <taxon>Craniata</taxon>
        <taxon>Vertebrata</taxon>
        <taxon>Euteleostomi</taxon>
        <taxon>Actinopterygii</taxon>
        <taxon>Neopterygii</taxon>
        <taxon>Teleostei</taxon>
        <taxon>Neoteleostei</taxon>
        <taxon>Acanthomorphata</taxon>
        <taxon>Ovalentaria</taxon>
        <taxon>Atherinomorphae</taxon>
        <taxon>Beloniformes</taxon>
        <taxon>Adrianichthyidae</taxon>
        <taxon>Oryziinae</taxon>
        <taxon>Oryzias</taxon>
    </lineage>
</organism>
<dbReference type="AlphaFoldDB" id="A0A834L0S5"/>
<evidence type="ECO:0000313" key="2">
    <source>
        <dbReference type="EMBL" id="KAF6738967.1"/>
    </source>
</evidence>
<name>A0A834L0S5_ORYME</name>
<evidence type="ECO:0000313" key="3">
    <source>
        <dbReference type="Proteomes" id="UP000646548"/>
    </source>
</evidence>
<accession>A0A834L0S5</accession>
<gene>
    <name evidence="2" type="ORF">FQA47_021742</name>
</gene>
<protein>
    <submittedName>
        <fullName evidence="2">Uncharacterized protein</fullName>
    </submittedName>
</protein>
<proteinExistence type="predicted"/>
<evidence type="ECO:0000256" key="1">
    <source>
        <dbReference type="SAM" id="MobiDB-lite"/>
    </source>
</evidence>
<reference evidence="2" key="1">
    <citation type="journal article" name="BMC Genomics">
        <title>Long-read sequencing and de novo genome assembly of marine medaka (Oryzias melastigma).</title>
        <authorList>
            <person name="Liang P."/>
            <person name="Saqib H.S.A."/>
            <person name="Ni X."/>
            <person name="Shen Y."/>
        </authorList>
    </citation>
    <scope>NUCLEOTIDE SEQUENCE</scope>
    <source>
        <strain evidence="2">Bigg-433</strain>
    </source>
</reference>
<dbReference type="EMBL" id="WKFB01000016">
    <property type="protein sequence ID" value="KAF6738967.1"/>
    <property type="molecule type" value="Genomic_DNA"/>
</dbReference>
<dbReference type="Proteomes" id="UP000646548">
    <property type="component" value="Unassembled WGS sequence"/>
</dbReference>
<sequence length="213" mass="23120">MTRARNPVIPLFLRSSPEHQLFSLLPCFPSPERTVKPPHQQNQVRFRSRGVRVGTHQQVAEPRLGGKRVLTDGQRDGCCCCCFPDAVGEMKGCRRRTRCSARDPTGSELPAGRAGAAGHHFSQRGFCCLCRQTLSFRIHFLFGALEFPPFNIIEFLFVNSAGDLSLQTIFVFPGACPESGPVSQARVRRGSKTTVCGSGSVAPPDGSSGNAST</sequence>